<protein>
    <submittedName>
        <fullName evidence="1">Uncharacterized protein</fullName>
    </submittedName>
</protein>
<proteinExistence type="predicted"/>
<name>A0A0S4TQA8_RALSL</name>
<accession>A0A0S4TQA8</accession>
<sequence>MSCKSHAGGAGCGRSIALIAKAMRQLISMRTISTLLCAGVFVSPYWENIRSGDVRLSWSFYASDNQTASWSDLQARRLHEPTHHAMVDSPEAGR</sequence>
<evidence type="ECO:0000313" key="1">
    <source>
        <dbReference type="EMBL" id="CUV12150.1"/>
    </source>
</evidence>
<organism evidence="1">
    <name type="scientific">Ralstonia solanacearum</name>
    <name type="common">Pseudomonas solanacearum</name>
    <dbReference type="NCBI Taxonomy" id="305"/>
    <lineage>
        <taxon>Bacteria</taxon>
        <taxon>Pseudomonadati</taxon>
        <taxon>Pseudomonadota</taxon>
        <taxon>Betaproteobacteria</taxon>
        <taxon>Burkholderiales</taxon>
        <taxon>Burkholderiaceae</taxon>
        <taxon>Ralstonia</taxon>
        <taxon>Ralstonia solanacearum species complex</taxon>
    </lineage>
</organism>
<dbReference type="EMBL" id="LN899819">
    <property type="protein sequence ID" value="CUV12150.1"/>
    <property type="molecule type" value="Genomic_DNA"/>
</dbReference>
<reference evidence="1" key="1">
    <citation type="submission" date="2015-10" db="EMBL/GenBank/DDBJ databases">
        <authorList>
            <person name="Gilbert D.G."/>
        </authorList>
    </citation>
    <scope>NUCLEOTIDE SEQUENCE</scope>
    <source>
        <strain evidence="1">Phyl III-seqv23</strain>
    </source>
</reference>
<gene>
    <name evidence="1" type="ORF">RUN39_v1_320043</name>
</gene>
<dbReference type="AlphaFoldDB" id="A0A0S4TQA8"/>